<gene>
    <name evidence="1" type="ORF">MNOR_LOCUS20348</name>
</gene>
<name>A0AAV2R5K2_MEGNR</name>
<feature type="non-terminal residue" evidence="1">
    <location>
        <position position="209"/>
    </location>
</feature>
<keyword evidence="2" id="KW-1185">Reference proteome</keyword>
<dbReference type="SUPFAM" id="SSF56436">
    <property type="entry name" value="C-type lectin-like"/>
    <property type="match status" value="2"/>
</dbReference>
<proteinExistence type="predicted"/>
<dbReference type="EMBL" id="CAXKWB010015666">
    <property type="protein sequence ID" value="CAL4114174.1"/>
    <property type="molecule type" value="Genomic_DNA"/>
</dbReference>
<evidence type="ECO:0000313" key="2">
    <source>
        <dbReference type="Proteomes" id="UP001497623"/>
    </source>
</evidence>
<evidence type="ECO:0000313" key="1">
    <source>
        <dbReference type="EMBL" id="CAL4114174.1"/>
    </source>
</evidence>
<protein>
    <recommendedName>
        <fullName evidence="3">C-type lectin domain-containing protein</fullName>
    </recommendedName>
</protein>
<evidence type="ECO:0008006" key="3">
    <source>
        <dbReference type="Google" id="ProtNLM"/>
    </source>
</evidence>
<dbReference type="InterPro" id="IPR016186">
    <property type="entry name" value="C-type_lectin-like/link_sf"/>
</dbReference>
<dbReference type="AlphaFoldDB" id="A0AAV2R5K2"/>
<organism evidence="1 2">
    <name type="scientific">Meganyctiphanes norvegica</name>
    <name type="common">Northern krill</name>
    <name type="synonym">Thysanopoda norvegica</name>
    <dbReference type="NCBI Taxonomy" id="48144"/>
    <lineage>
        <taxon>Eukaryota</taxon>
        <taxon>Metazoa</taxon>
        <taxon>Ecdysozoa</taxon>
        <taxon>Arthropoda</taxon>
        <taxon>Crustacea</taxon>
        <taxon>Multicrustacea</taxon>
        <taxon>Malacostraca</taxon>
        <taxon>Eumalacostraca</taxon>
        <taxon>Eucarida</taxon>
        <taxon>Euphausiacea</taxon>
        <taxon>Euphausiidae</taxon>
        <taxon>Meganyctiphanes</taxon>
    </lineage>
</organism>
<accession>A0AAV2R5K2</accession>
<dbReference type="Proteomes" id="UP001497623">
    <property type="component" value="Unassembled WGS sequence"/>
</dbReference>
<sequence>ECPNESFKLEGIEWEFKIFFDELRNWTNAKKKCEAEFMSTAHPSDKVAVKLRKHLLESCGYVPVWLNARSDGTKFVWQDTKTEIHRNDDLWLIGDPTSIIDHSWHYLDRRISIHYCLNLEVFFDSWSVRPRHVYASRLCAHHFYTLCEVCPEGFFSIQGSQHQCFKLWNDERRSWKQAQSKCVDENSVLAAPADDVVVALRQHIVVEYG</sequence>
<dbReference type="InterPro" id="IPR016187">
    <property type="entry name" value="CTDL_fold"/>
</dbReference>
<feature type="non-terminal residue" evidence="1">
    <location>
        <position position="1"/>
    </location>
</feature>
<dbReference type="Gene3D" id="3.10.100.10">
    <property type="entry name" value="Mannose-Binding Protein A, subunit A"/>
    <property type="match status" value="1"/>
</dbReference>
<reference evidence="1 2" key="1">
    <citation type="submission" date="2024-05" db="EMBL/GenBank/DDBJ databases">
        <authorList>
            <person name="Wallberg A."/>
        </authorList>
    </citation>
    <scope>NUCLEOTIDE SEQUENCE [LARGE SCALE GENOMIC DNA]</scope>
</reference>
<comment type="caution">
    <text evidence="1">The sequence shown here is derived from an EMBL/GenBank/DDBJ whole genome shotgun (WGS) entry which is preliminary data.</text>
</comment>